<sequence length="1036" mass="115089">MHTILSSRPRHLKAAIAELGPSPSKSASALLDESLCFLWRHVEDAAKKEEPLDHVLVPLIERSKEPMGSKQVFILIGWLCRNELLLQAILINLIEIITTKADHFTAFGWCTFVKSLVELSSDRFFEGEEERHHLTLLKILCRSIPRLLVITCEGSTLVDGFELPTRLAVAAADCTLVLTEALTKKEFMSSSQKPLTDSKKKNELIKMISLSDSEKERNQTQVTDTSDDIGSEFLLWHYLNELVILVEKLESWSRKSLPLQEKGLKQVRKWLLEIKEYYSFVQDEAGGESLRNGVLLLSSCWKHYGMLLRFEKYKSSQDYPEFFLNCIALFWGKLPAEQRKTATSETGIKLVNALLSQLKCDREDLVEISVSIMREVIFRTDFQSGGCAVDTHQLQHILPTLLSFLDERDSTAKAVILLLAEFCYVRSRDGPGIMEILKLLASGSHNQKKNAVDVIVELVHGYSDAKNKISPALWQDIAKHLLECLGDEELIDHVLASNLFPCLDPSFVLPQLIHLSYSGNEKVSFSSATALSSVLSHHNDFSVIEMLVDSLSDLMKNPDFSLKAGTSEKNIEGKSPLLQSGPKLDIDRVLKLTPGWSESVKKIDILIDQLIEKMFLNPSNHVLLRFMSYLSERLAEAGDLVLHRVLVHMQGQESFESDNAIRLKSSVFSRLCPLLILRLLPLKIFDNLGSSTLYGVFPNEENWKGDPDVNSQLCIVFADKITAFGLFEYEDVRKLAAELCGRLHPQVLIPIVAYHIRSASESRDALKLKACLFAVCTSLVGAETASHPSMAEIRQVIDSVLSWPSVGSDEVPKAQHGCVDCLALMICAEVQSPEPLRGPRNHPGSDALAGSAVLTRVMQRLASESPSPDHHELGSSPASRLFMASVLISACQKVASSERYELARRILSALIPSIESIADSEVRPACLQVLFSAVYHLKSSVLQYSMDLFKLSIKALKKGSEKEKIAAAKLLVALMASEDGIVERISTGLIEAKSTLASISMADSSSRELRQLCEKLLACLTSPLEGLMLGAYRPAT</sequence>
<evidence type="ECO:0000313" key="2">
    <source>
        <dbReference type="Proteomes" id="UP001189122"/>
    </source>
</evidence>
<keyword evidence="2" id="KW-1185">Reference proteome</keyword>
<dbReference type="EMBL" id="LR743594">
    <property type="protein sequence ID" value="CAA2623334.1"/>
    <property type="molecule type" value="Genomic_DNA"/>
</dbReference>
<proteinExistence type="predicted"/>
<dbReference type="Gene3D" id="1.25.10.10">
    <property type="entry name" value="Leucine-rich Repeat Variant"/>
    <property type="match status" value="1"/>
</dbReference>
<dbReference type="InterPro" id="IPR016024">
    <property type="entry name" value="ARM-type_fold"/>
</dbReference>
<dbReference type="AlphaFoldDB" id="A0A7I8IY10"/>
<name>A0A7I8IY10_SPIIN</name>
<dbReference type="PANTHER" id="PTHR37743">
    <property type="entry name" value="ARM REPEAT SUPERFAMILY PROTEIN"/>
    <property type="match status" value="1"/>
</dbReference>
<dbReference type="InterPro" id="IPR011989">
    <property type="entry name" value="ARM-like"/>
</dbReference>
<dbReference type="EMBL" id="CACRZD030000007">
    <property type="protein sequence ID" value="CAA6662885.1"/>
    <property type="molecule type" value="Genomic_DNA"/>
</dbReference>
<gene>
    <name evidence="1" type="ORF">SI7747_07009270</name>
</gene>
<organism evidence="1">
    <name type="scientific">Spirodela intermedia</name>
    <name type="common">Intermediate duckweed</name>
    <dbReference type="NCBI Taxonomy" id="51605"/>
    <lineage>
        <taxon>Eukaryota</taxon>
        <taxon>Viridiplantae</taxon>
        <taxon>Streptophyta</taxon>
        <taxon>Embryophyta</taxon>
        <taxon>Tracheophyta</taxon>
        <taxon>Spermatophyta</taxon>
        <taxon>Magnoliopsida</taxon>
        <taxon>Liliopsida</taxon>
        <taxon>Araceae</taxon>
        <taxon>Lemnoideae</taxon>
        <taxon>Spirodela</taxon>
    </lineage>
</organism>
<reference evidence="1 2" key="1">
    <citation type="submission" date="2019-12" db="EMBL/GenBank/DDBJ databases">
        <authorList>
            <person name="Scholz U."/>
            <person name="Mascher M."/>
            <person name="Fiebig A."/>
        </authorList>
    </citation>
    <scope>NUCLEOTIDE SEQUENCE</scope>
</reference>
<evidence type="ECO:0000313" key="1">
    <source>
        <dbReference type="EMBL" id="CAA2623334.1"/>
    </source>
</evidence>
<dbReference type="SUPFAM" id="SSF48371">
    <property type="entry name" value="ARM repeat"/>
    <property type="match status" value="1"/>
</dbReference>
<dbReference type="PANTHER" id="PTHR37743:SF1">
    <property type="entry name" value="ARM REPEAT SUPERFAMILY PROTEIN"/>
    <property type="match status" value="1"/>
</dbReference>
<dbReference type="Proteomes" id="UP001189122">
    <property type="component" value="Unassembled WGS sequence"/>
</dbReference>
<protein>
    <submittedName>
        <fullName evidence="1">Uncharacterized protein</fullName>
    </submittedName>
</protein>
<accession>A0A7I8IY10</accession>